<feature type="compositionally biased region" description="Basic and acidic residues" evidence="1">
    <location>
        <begin position="180"/>
        <end position="190"/>
    </location>
</feature>
<feature type="compositionally biased region" description="Polar residues" evidence="1">
    <location>
        <begin position="29"/>
        <end position="43"/>
    </location>
</feature>
<feature type="region of interest" description="Disordered" evidence="1">
    <location>
        <begin position="180"/>
        <end position="203"/>
    </location>
</feature>
<organism evidence="3 4">
    <name type="scientific">Trametes cubensis</name>
    <dbReference type="NCBI Taxonomy" id="1111947"/>
    <lineage>
        <taxon>Eukaryota</taxon>
        <taxon>Fungi</taxon>
        <taxon>Dikarya</taxon>
        <taxon>Basidiomycota</taxon>
        <taxon>Agaricomycotina</taxon>
        <taxon>Agaricomycetes</taxon>
        <taxon>Polyporales</taxon>
        <taxon>Polyporaceae</taxon>
        <taxon>Trametes</taxon>
    </lineage>
</organism>
<feature type="compositionally biased region" description="Basic and acidic residues" evidence="1">
    <location>
        <begin position="84"/>
        <end position="93"/>
    </location>
</feature>
<keyword evidence="2" id="KW-0472">Membrane</keyword>
<keyword evidence="4" id="KW-1185">Reference proteome</keyword>
<feature type="compositionally biased region" description="Low complexity" evidence="1">
    <location>
        <begin position="124"/>
        <end position="138"/>
    </location>
</feature>
<accession>A0AAD7TYR6</accession>
<sequence length="436" mass="48371">MATEAPITASADEATGQRLHSPFHRLRPSSMSTPADDPSSSPLLLQDPTAPALVLSTTPPSDPPPPYPSGRRTRQARTGRRRRNQLDTSEHSHTQAPSDEYDVLPTAPSILQCVTDAADDTDATETTPLLSPNPNSSPRAVLPPGTMRRRRTLSLTSTLHSSASLAPSFAQTVFSAFHPERDSDLDPECHEDGEEQEELEPEYESPIVRDYDPQQRAFAAELSGYAQRHAHRQQQLSFGARCRRYFRPLQRRAYYSALFHLLILNFPYALLSWVFLFVFTLVGTCTLMALPLGAVLCFIDLFGARLLARGELYLQMTFHGPLAYPLPWPPLPIFTRMRAPTAAQIEAGVPANATVPEGSFYKNAYAMFTDPTSYQALFYFLVLKPGITVLMFLLFLGLVPVAVVLVFPLPAVLRLARRMGIWQANVAVEGLYFAAR</sequence>
<dbReference type="AlphaFoldDB" id="A0AAD7TYR6"/>
<gene>
    <name evidence="3" type="ORF">ONZ51_g3444</name>
</gene>
<proteinExistence type="predicted"/>
<keyword evidence="2" id="KW-1133">Transmembrane helix</keyword>
<feature type="compositionally biased region" description="Basic residues" evidence="1">
    <location>
        <begin position="71"/>
        <end position="83"/>
    </location>
</feature>
<dbReference type="Proteomes" id="UP001215151">
    <property type="component" value="Unassembled WGS sequence"/>
</dbReference>
<feature type="transmembrane region" description="Helical" evidence="2">
    <location>
        <begin position="253"/>
        <end position="282"/>
    </location>
</feature>
<feature type="transmembrane region" description="Helical" evidence="2">
    <location>
        <begin position="288"/>
        <end position="308"/>
    </location>
</feature>
<protein>
    <recommendedName>
        <fullName evidence="5">Sensor domain-containing protein</fullName>
    </recommendedName>
</protein>
<dbReference type="EMBL" id="JAPEVG010000060">
    <property type="protein sequence ID" value="KAJ8488609.1"/>
    <property type="molecule type" value="Genomic_DNA"/>
</dbReference>
<keyword evidence="2" id="KW-0812">Transmembrane</keyword>
<feature type="region of interest" description="Disordered" evidence="1">
    <location>
        <begin position="118"/>
        <end position="147"/>
    </location>
</feature>
<feature type="region of interest" description="Disordered" evidence="1">
    <location>
        <begin position="1"/>
        <end position="106"/>
    </location>
</feature>
<evidence type="ECO:0000313" key="4">
    <source>
        <dbReference type="Proteomes" id="UP001215151"/>
    </source>
</evidence>
<feature type="transmembrane region" description="Helical" evidence="2">
    <location>
        <begin position="389"/>
        <end position="413"/>
    </location>
</feature>
<name>A0AAD7TYR6_9APHY</name>
<evidence type="ECO:0000256" key="2">
    <source>
        <dbReference type="SAM" id="Phobius"/>
    </source>
</evidence>
<comment type="caution">
    <text evidence="3">The sequence shown here is derived from an EMBL/GenBank/DDBJ whole genome shotgun (WGS) entry which is preliminary data.</text>
</comment>
<feature type="compositionally biased region" description="Acidic residues" evidence="1">
    <location>
        <begin position="191"/>
        <end position="203"/>
    </location>
</feature>
<reference evidence="3" key="1">
    <citation type="submission" date="2022-11" db="EMBL/GenBank/DDBJ databases">
        <title>Genome Sequence of Cubamyces cubensis.</title>
        <authorList>
            <person name="Buettner E."/>
        </authorList>
    </citation>
    <scope>NUCLEOTIDE SEQUENCE</scope>
    <source>
        <strain evidence="3">MPL-01</strain>
    </source>
</reference>
<evidence type="ECO:0000313" key="3">
    <source>
        <dbReference type="EMBL" id="KAJ8488609.1"/>
    </source>
</evidence>
<evidence type="ECO:0000256" key="1">
    <source>
        <dbReference type="SAM" id="MobiDB-lite"/>
    </source>
</evidence>
<evidence type="ECO:0008006" key="5">
    <source>
        <dbReference type="Google" id="ProtNLM"/>
    </source>
</evidence>